<protein>
    <submittedName>
        <fullName evidence="1">Uncharacterized protein</fullName>
    </submittedName>
</protein>
<accession>A0A4U1F985</accession>
<reference evidence="2" key="1">
    <citation type="journal article" date="2019" name="IScience">
        <title>Narwhal Genome Reveals Long-Term Low Genetic Diversity despite Current Large Abundance Size.</title>
        <authorList>
            <person name="Westbury M.V."/>
            <person name="Petersen B."/>
            <person name="Garde E."/>
            <person name="Heide-Jorgensen M.P."/>
            <person name="Lorenzen E.D."/>
        </authorList>
    </citation>
    <scope>NUCLEOTIDE SEQUENCE [LARGE SCALE GENOMIC DNA]</scope>
</reference>
<evidence type="ECO:0000313" key="1">
    <source>
        <dbReference type="EMBL" id="TKC46053.1"/>
    </source>
</evidence>
<dbReference type="AlphaFoldDB" id="A0A4U1F985"/>
<comment type="caution">
    <text evidence="1">The sequence shown here is derived from an EMBL/GenBank/DDBJ whole genome shotgun (WGS) entry which is preliminary data.</text>
</comment>
<sequence length="77" mass="8896">MSNMYDTSDYLIYKSLGEAKHMVDILLGKFEISTIDEAITEILGPKVFVKNMLTSTAQKYEEMNKDVSNYIEEMVYN</sequence>
<proteinExistence type="predicted"/>
<dbReference type="EMBL" id="RWIC01000290">
    <property type="protein sequence ID" value="TKC46053.1"/>
    <property type="molecule type" value="Genomic_DNA"/>
</dbReference>
<organism evidence="1 2">
    <name type="scientific">Monodon monoceros</name>
    <name type="common">Narwhal</name>
    <name type="synonym">Ceratodon monodon</name>
    <dbReference type="NCBI Taxonomy" id="40151"/>
    <lineage>
        <taxon>Eukaryota</taxon>
        <taxon>Metazoa</taxon>
        <taxon>Chordata</taxon>
        <taxon>Craniata</taxon>
        <taxon>Vertebrata</taxon>
        <taxon>Euteleostomi</taxon>
        <taxon>Mammalia</taxon>
        <taxon>Eutheria</taxon>
        <taxon>Laurasiatheria</taxon>
        <taxon>Artiodactyla</taxon>
        <taxon>Whippomorpha</taxon>
        <taxon>Cetacea</taxon>
        <taxon>Odontoceti</taxon>
        <taxon>Monodontidae</taxon>
        <taxon>Monodon</taxon>
    </lineage>
</organism>
<gene>
    <name evidence="1" type="ORF">EI555_012140</name>
</gene>
<dbReference type="Proteomes" id="UP000308365">
    <property type="component" value="Unassembled WGS sequence"/>
</dbReference>
<name>A0A4U1F985_MONMO</name>
<evidence type="ECO:0000313" key="2">
    <source>
        <dbReference type="Proteomes" id="UP000308365"/>
    </source>
</evidence>